<gene>
    <name evidence="1" type="ORF">DY000_02045222</name>
</gene>
<keyword evidence="2" id="KW-1185">Reference proteome</keyword>
<protein>
    <submittedName>
        <fullName evidence="1">Uncharacterized protein</fullName>
    </submittedName>
</protein>
<proteinExistence type="predicted"/>
<sequence>MTGRSNQLRVSLDHLSLSISIISLETLSRKVISSPSVSLIGDVFVGISHRRRLLRWLLSATSPSVVLLEATELSLGGSFEIESLLVLSLGGSSPRSFSSVTQIEALTSNRKIEGSKFIEQRFI</sequence>
<reference evidence="1 2" key="1">
    <citation type="journal article" date="2020" name="BMC Genomics">
        <title>Intraspecific diversification of the crop wild relative Brassica cretica Lam. using demographic model selection.</title>
        <authorList>
            <person name="Kioukis A."/>
            <person name="Michalopoulou V.A."/>
            <person name="Briers L."/>
            <person name="Pirintsos S."/>
            <person name="Studholme D.J."/>
            <person name="Pavlidis P."/>
            <person name="Sarris P.F."/>
        </authorList>
    </citation>
    <scope>NUCLEOTIDE SEQUENCE [LARGE SCALE GENOMIC DNA]</scope>
    <source>
        <strain evidence="2">cv. PFS-1207/04</strain>
    </source>
</reference>
<dbReference type="Proteomes" id="UP000266723">
    <property type="component" value="Unassembled WGS sequence"/>
</dbReference>
<organism evidence="1 2">
    <name type="scientific">Brassica cretica</name>
    <name type="common">Mustard</name>
    <dbReference type="NCBI Taxonomy" id="69181"/>
    <lineage>
        <taxon>Eukaryota</taxon>
        <taxon>Viridiplantae</taxon>
        <taxon>Streptophyta</taxon>
        <taxon>Embryophyta</taxon>
        <taxon>Tracheophyta</taxon>
        <taxon>Spermatophyta</taxon>
        <taxon>Magnoliopsida</taxon>
        <taxon>eudicotyledons</taxon>
        <taxon>Gunneridae</taxon>
        <taxon>Pentapetalae</taxon>
        <taxon>rosids</taxon>
        <taxon>malvids</taxon>
        <taxon>Brassicales</taxon>
        <taxon>Brassicaceae</taxon>
        <taxon>Brassiceae</taxon>
        <taxon>Brassica</taxon>
    </lineage>
</organism>
<name>A0ABQ7F3E7_BRACR</name>
<accession>A0ABQ7F3E7</accession>
<comment type="caution">
    <text evidence="1">The sequence shown here is derived from an EMBL/GenBank/DDBJ whole genome shotgun (WGS) entry which is preliminary data.</text>
</comment>
<evidence type="ECO:0000313" key="2">
    <source>
        <dbReference type="Proteomes" id="UP000266723"/>
    </source>
</evidence>
<evidence type="ECO:0000313" key="1">
    <source>
        <dbReference type="EMBL" id="KAF3610125.1"/>
    </source>
</evidence>
<dbReference type="EMBL" id="QGKV02000297">
    <property type="protein sequence ID" value="KAF3610125.1"/>
    <property type="molecule type" value="Genomic_DNA"/>
</dbReference>